<dbReference type="STRING" id="65499.SAMN04488000_108190"/>
<dbReference type="EMBL" id="FOFV01000008">
    <property type="protein sequence ID" value="SER36236.1"/>
    <property type="molecule type" value="Genomic_DNA"/>
</dbReference>
<evidence type="ECO:0000313" key="3">
    <source>
        <dbReference type="EMBL" id="SER36236.1"/>
    </source>
</evidence>
<dbReference type="Pfam" id="PF12079">
    <property type="entry name" value="DUF3558"/>
    <property type="match status" value="1"/>
</dbReference>
<dbReference type="PROSITE" id="PS51257">
    <property type="entry name" value="PROKAR_LIPOPROTEIN"/>
    <property type="match status" value="1"/>
</dbReference>
<evidence type="ECO:0000313" key="4">
    <source>
        <dbReference type="Proteomes" id="UP000199503"/>
    </source>
</evidence>
<proteinExistence type="predicted"/>
<dbReference type="AlphaFoldDB" id="A0A1H9NJX2"/>
<dbReference type="Proteomes" id="UP000199503">
    <property type="component" value="Unassembled WGS sequence"/>
</dbReference>
<keyword evidence="4" id="KW-1185">Reference proteome</keyword>
<accession>A0A1H9NJX2</accession>
<feature type="compositionally biased region" description="Low complexity" evidence="1">
    <location>
        <begin position="30"/>
        <end position="46"/>
    </location>
</feature>
<evidence type="ECO:0008006" key="5">
    <source>
        <dbReference type="Google" id="ProtNLM"/>
    </source>
</evidence>
<feature type="signal peptide" evidence="2">
    <location>
        <begin position="1"/>
        <end position="22"/>
    </location>
</feature>
<feature type="chain" id="PRO_5038879381" description="DUF3558 domain-containing protein" evidence="2">
    <location>
        <begin position="23"/>
        <end position="200"/>
    </location>
</feature>
<protein>
    <recommendedName>
        <fullName evidence="5">DUF3558 domain-containing protein</fullName>
    </recommendedName>
</protein>
<dbReference type="OrthoDB" id="3700944at2"/>
<sequence>MSKSFLKVIAAASVLMAATACTGSGEQGKPSPTSGGSSSTSGTSGSAKELPKRPAELTLNGVDACKLLTAAQMASVKVTEAVPEQIEVNDFGKAPGCFYENGLKYAYTVVLVTTKGVPFWLSGSGNVDAKVVTVAGYGAAQLNFTGTNSVDCSVTVDVAEGQQLHMSYDPGTEKGDSQDQMCDKAGKAAELAVETLKTLK</sequence>
<keyword evidence="2" id="KW-0732">Signal</keyword>
<dbReference type="InterPro" id="IPR024520">
    <property type="entry name" value="DUF3558"/>
</dbReference>
<evidence type="ECO:0000256" key="2">
    <source>
        <dbReference type="SAM" id="SignalP"/>
    </source>
</evidence>
<name>A0A1H9NJX2_9PSEU</name>
<evidence type="ECO:0000256" key="1">
    <source>
        <dbReference type="SAM" id="MobiDB-lite"/>
    </source>
</evidence>
<gene>
    <name evidence="3" type="ORF">SAMN04488000_108190</name>
</gene>
<reference evidence="4" key="1">
    <citation type="submission" date="2016-10" db="EMBL/GenBank/DDBJ databases">
        <authorList>
            <person name="Varghese N."/>
            <person name="Submissions S."/>
        </authorList>
    </citation>
    <scope>NUCLEOTIDE SEQUENCE [LARGE SCALE GENOMIC DNA]</scope>
    <source>
        <strain evidence="4">DSM 44437</strain>
    </source>
</reference>
<feature type="region of interest" description="Disordered" evidence="1">
    <location>
        <begin position="22"/>
        <end position="52"/>
    </location>
</feature>
<dbReference type="RefSeq" id="WP_089918679.1">
    <property type="nucleotide sequence ID" value="NZ_FOFV01000008.1"/>
</dbReference>
<organism evidence="3 4">
    <name type="scientific">Lentzea albida</name>
    <dbReference type="NCBI Taxonomy" id="65499"/>
    <lineage>
        <taxon>Bacteria</taxon>
        <taxon>Bacillati</taxon>
        <taxon>Actinomycetota</taxon>
        <taxon>Actinomycetes</taxon>
        <taxon>Pseudonocardiales</taxon>
        <taxon>Pseudonocardiaceae</taxon>
        <taxon>Lentzea</taxon>
    </lineage>
</organism>